<protein>
    <recommendedName>
        <fullName evidence="4">lipopolysaccharide heptosyltransferase II</fullName>
        <ecNumber evidence="4">2.4.99.24</ecNumber>
    </recommendedName>
</protein>
<evidence type="ECO:0000313" key="6">
    <source>
        <dbReference type="EMBL" id="ALE02313.1"/>
    </source>
</evidence>
<evidence type="ECO:0000256" key="5">
    <source>
        <dbReference type="ARBA" id="ARBA00047503"/>
    </source>
</evidence>
<evidence type="ECO:0000256" key="4">
    <source>
        <dbReference type="ARBA" id="ARBA00044042"/>
    </source>
</evidence>
<dbReference type="GO" id="GO:0008713">
    <property type="term" value="F:ADP-heptose-lipopolysaccharide heptosyltransferase activity"/>
    <property type="evidence" value="ECO:0007669"/>
    <property type="project" value="UniProtKB-EC"/>
</dbReference>
<dbReference type="GO" id="GO:0005829">
    <property type="term" value="C:cytosol"/>
    <property type="evidence" value="ECO:0007669"/>
    <property type="project" value="TreeGrafter"/>
</dbReference>
<name>A0A0M4L661_9GAMM</name>
<evidence type="ECO:0000313" key="7">
    <source>
        <dbReference type="Proteomes" id="UP000068905"/>
    </source>
</evidence>
<evidence type="ECO:0000256" key="1">
    <source>
        <dbReference type="ARBA" id="ARBA00022676"/>
    </source>
</evidence>
<dbReference type="InterPro" id="IPR002201">
    <property type="entry name" value="Glyco_trans_9"/>
</dbReference>
<sequence length="308" mass="34845">MKILIEMPSWLGDSVMATPAIENLVRHFKSAEITLIGSQVSIEVLKNHPKVIDSHVLEKKIINLYNFLKNLDKFDIFLSFRGSYRSKFIKFIVSSELKFQFDKNKYTNGHQVEKYNKFINDSFAINSQASNLKLPNKKYSGYKKSKLLGINPGASYGSAKRWHPEKFAEVAIDLSNQFDIIIFGGLGEKDIAKDIEICLIKKGIKNYKNLSTKTSISQLVDLISKLDLFVTGDSGPMHIAAAFHVPTVTIFGPTNEYETSQWLNEKSVIVKKNLACQPCMQRICPLHHHNCMKLIKSEDVLEAVKGLC</sequence>
<organism evidence="6 7">
    <name type="scientific">Candidatus Pseudothioglobus singularis PS1</name>
    <dbReference type="NCBI Taxonomy" id="1125411"/>
    <lineage>
        <taxon>Bacteria</taxon>
        <taxon>Pseudomonadati</taxon>
        <taxon>Pseudomonadota</taxon>
        <taxon>Gammaproteobacteria</taxon>
        <taxon>Candidatus Pseudothioglobaceae</taxon>
        <taxon>Candidatus Pseudothioglobus</taxon>
    </lineage>
</organism>
<dbReference type="NCBIfam" id="TIGR02195">
    <property type="entry name" value="heptsyl_trn_II"/>
    <property type="match status" value="1"/>
</dbReference>
<reference evidence="6 7" key="1">
    <citation type="journal article" date="2015" name="Genome Announc.">
        <title>Genome Sequence of 'Candidatus Thioglobus singularis' Strain PS1, a Mixotroph from the SUP05 Clade of Marine Gammaproteobacteria.</title>
        <authorList>
            <person name="Marshall K.T."/>
            <person name="Morris R.M."/>
        </authorList>
    </citation>
    <scope>NUCLEOTIDE SEQUENCE [LARGE SCALE GENOMIC DNA]</scope>
    <source>
        <strain evidence="6 7">PS1</strain>
    </source>
</reference>
<dbReference type="AlphaFoldDB" id="A0A0M4L661"/>
<dbReference type="PANTHER" id="PTHR30160">
    <property type="entry name" value="TETRAACYLDISACCHARIDE 4'-KINASE-RELATED"/>
    <property type="match status" value="1"/>
</dbReference>
<accession>A0A0M4L661</accession>
<dbReference type="Gene3D" id="3.40.50.2000">
    <property type="entry name" value="Glycogen Phosphorylase B"/>
    <property type="match status" value="2"/>
</dbReference>
<dbReference type="GO" id="GO:0009244">
    <property type="term" value="P:lipopolysaccharide core region biosynthetic process"/>
    <property type="evidence" value="ECO:0007669"/>
    <property type="project" value="TreeGrafter"/>
</dbReference>
<dbReference type="Pfam" id="PF01075">
    <property type="entry name" value="Glyco_transf_9"/>
    <property type="match status" value="1"/>
</dbReference>
<evidence type="ECO:0000256" key="2">
    <source>
        <dbReference type="ARBA" id="ARBA00022679"/>
    </source>
</evidence>
<dbReference type="PANTHER" id="PTHR30160:SF7">
    <property type="entry name" value="ADP-HEPTOSE--LPS HEPTOSYLTRANSFERASE 2"/>
    <property type="match status" value="1"/>
</dbReference>
<evidence type="ECO:0000256" key="3">
    <source>
        <dbReference type="ARBA" id="ARBA00043995"/>
    </source>
</evidence>
<dbReference type="InterPro" id="IPR011910">
    <property type="entry name" value="RfaF"/>
</dbReference>
<dbReference type="EC" id="2.4.99.24" evidence="4"/>
<keyword evidence="1" id="KW-0328">Glycosyltransferase</keyword>
<proteinExistence type="inferred from homology"/>
<dbReference type="KEGG" id="tsn:W908_07110"/>
<dbReference type="InterPro" id="IPR051199">
    <property type="entry name" value="LPS_LOS_Heptosyltrfase"/>
</dbReference>
<comment type="similarity">
    <text evidence="3">Belongs to the glycosyltransferase 9 family.</text>
</comment>
<dbReference type="CDD" id="cd03789">
    <property type="entry name" value="GT9_LPS_heptosyltransferase"/>
    <property type="match status" value="1"/>
</dbReference>
<gene>
    <name evidence="6" type="ORF">W908_07110</name>
</gene>
<dbReference type="OrthoDB" id="9797795at2"/>
<comment type="catalytic activity">
    <reaction evidence="5">
        <text>an L-alpha-D-Hep-(1-&gt;5)-[alpha-Kdo-(2-&gt;4)]-alpha-Kdo-(2-&gt;6)-lipid A + ADP-L-glycero-beta-D-manno-heptose = an L-alpha-D-Hep-(1-&gt;3)-L-alpha-D-Hep-(1-&gt;5)-[alpha-Kdo-(2-&gt;4)]-alpha-Kdo-(2-&gt;6)-lipid A + ADP + H(+)</text>
        <dbReference type="Rhea" id="RHEA:74071"/>
        <dbReference type="ChEBI" id="CHEBI:15378"/>
        <dbReference type="ChEBI" id="CHEBI:61506"/>
        <dbReference type="ChEBI" id="CHEBI:193068"/>
        <dbReference type="ChEBI" id="CHEBI:193069"/>
        <dbReference type="ChEBI" id="CHEBI:456216"/>
        <dbReference type="EC" id="2.4.99.24"/>
    </reaction>
</comment>
<dbReference type="Proteomes" id="UP000068905">
    <property type="component" value="Chromosome"/>
</dbReference>
<dbReference type="STRING" id="1125411.W908_07110"/>
<keyword evidence="7" id="KW-1185">Reference proteome</keyword>
<keyword evidence="2 6" id="KW-0808">Transferase</keyword>
<dbReference type="EMBL" id="CP006911">
    <property type="protein sequence ID" value="ALE02313.1"/>
    <property type="molecule type" value="Genomic_DNA"/>
</dbReference>
<dbReference type="PATRIC" id="fig|1125411.7.peg.1401"/>
<dbReference type="SUPFAM" id="SSF53756">
    <property type="entry name" value="UDP-Glycosyltransferase/glycogen phosphorylase"/>
    <property type="match status" value="1"/>
</dbReference>